<evidence type="ECO:0000256" key="1">
    <source>
        <dbReference type="SAM" id="MobiDB-lite"/>
    </source>
</evidence>
<proteinExistence type="predicted"/>
<sequence>MYAPNPDIPSTSGPHYHRGPPFGFGFVRRYFSNMCLALSSCFYFLCCCWILEDGVGRSGWEVGPRDPYPSPPQGPLGPNPPNIPITFSGPPGPPQIGSSNY</sequence>
<dbReference type="RefSeq" id="XP_015087590.1">
    <property type="nucleotide sequence ID" value="XM_015232104.2"/>
</dbReference>
<keyword evidence="2" id="KW-1185">Reference proteome</keyword>
<feature type="region of interest" description="Disordered" evidence="1">
    <location>
        <begin position="61"/>
        <end position="101"/>
    </location>
</feature>
<evidence type="ECO:0000313" key="2">
    <source>
        <dbReference type="Proteomes" id="UP000694930"/>
    </source>
</evidence>
<reference evidence="3" key="2">
    <citation type="submission" date="2025-08" db="UniProtKB">
        <authorList>
            <consortium name="RefSeq"/>
        </authorList>
    </citation>
    <scope>IDENTIFICATION</scope>
</reference>
<gene>
    <name evidence="3" type="primary">LOC107030881</name>
</gene>
<accession>A0ABM1HMA1</accession>
<feature type="compositionally biased region" description="Low complexity" evidence="1">
    <location>
        <begin position="84"/>
        <end position="101"/>
    </location>
</feature>
<organism evidence="2 3">
    <name type="scientific">Solanum pennellii</name>
    <name type="common">Tomato</name>
    <name type="synonym">Lycopersicon pennellii</name>
    <dbReference type="NCBI Taxonomy" id="28526"/>
    <lineage>
        <taxon>Eukaryota</taxon>
        <taxon>Viridiplantae</taxon>
        <taxon>Streptophyta</taxon>
        <taxon>Embryophyta</taxon>
        <taxon>Tracheophyta</taxon>
        <taxon>Spermatophyta</taxon>
        <taxon>Magnoliopsida</taxon>
        <taxon>eudicotyledons</taxon>
        <taxon>Gunneridae</taxon>
        <taxon>Pentapetalae</taxon>
        <taxon>asterids</taxon>
        <taxon>lamiids</taxon>
        <taxon>Solanales</taxon>
        <taxon>Solanaceae</taxon>
        <taxon>Solanoideae</taxon>
        <taxon>Solaneae</taxon>
        <taxon>Solanum</taxon>
        <taxon>Solanum subgen. Lycopersicon</taxon>
    </lineage>
</organism>
<dbReference type="GeneID" id="107030881"/>
<evidence type="ECO:0000313" key="3">
    <source>
        <dbReference type="RefSeq" id="XP_015087590.1"/>
    </source>
</evidence>
<name>A0ABM1HMA1_SOLPN</name>
<feature type="compositionally biased region" description="Pro residues" evidence="1">
    <location>
        <begin position="66"/>
        <end position="83"/>
    </location>
</feature>
<dbReference type="Proteomes" id="UP000694930">
    <property type="component" value="Chromosome 1"/>
</dbReference>
<protein>
    <submittedName>
        <fullName evidence="3">Uncharacterized protein LOC107030881</fullName>
    </submittedName>
</protein>
<reference evidence="2" key="1">
    <citation type="journal article" date="2014" name="Nat. Genet.">
        <title>The genome of the stress-tolerant wild tomato species Solanum pennellii.</title>
        <authorList>
            <person name="Bolger A."/>
            <person name="Scossa F."/>
            <person name="Bolger M.E."/>
            <person name="Lanz C."/>
            <person name="Maumus F."/>
            <person name="Tohge T."/>
            <person name="Quesneville H."/>
            <person name="Alseekh S."/>
            <person name="Sorensen I."/>
            <person name="Lichtenstein G."/>
            <person name="Fich E.A."/>
            <person name="Conte M."/>
            <person name="Keller H."/>
            <person name="Schneeberger K."/>
            <person name="Schwacke R."/>
            <person name="Ofner I."/>
            <person name="Vrebalov J."/>
            <person name="Xu Y."/>
            <person name="Osorio S."/>
            <person name="Aflitos S.A."/>
            <person name="Schijlen E."/>
            <person name="Jimenez-Gomez J.M."/>
            <person name="Ryngajllo M."/>
            <person name="Kimura S."/>
            <person name="Kumar R."/>
            <person name="Koenig D."/>
            <person name="Headland L.R."/>
            <person name="Maloof J.N."/>
            <person name="Sinha N."/>
            <person name="van Ham R.C."/>
            <person name="Lankhorst R.K."/>
            <person name="Mao L."/>
            <person name="Vogel A."/>
            <person name="Arsova B."/>
            <person name="Panstruga R."/>
            <person name="Fei Z."/>
            <person name="Rose J.K."/>
            <person name="Zamir D."/>
            <person name="Carrari F."/>
            <person name="Giovannoni J.J."/>
            <person name="Weigel D."/>
            <person name="Usadel B."/>
            <person name="Fernie A.R."/>
        </authorList>
    </citation>
    <scope>NUCLEOTIDE SEQUENCE [LARGE SCALE GENOMIC DNA]</scope>
    <source>
        <strain evidence="2">cv. LA0716</strain>
    </source>
</reference>